<dbReference type="EMBL" id="BGPR01197884">
    <property type="protein sequence ID" value="GBN09791.1"/>
    <property type="molecule type" value="Genomic_DNA"/>
</dbReference>
<keyword evidence="2" id="KW-1185">Reference proteome</keyword>
<dbReference type="Proteomes" id="UP000499080">
    <property type="component" value="Unassembled WGS sequence"/>
</dbReference>
<reference evidence="1 2" key="1">
    <citation type="journal article" date="2019" name="Sci. Rep.">
        <title>Orb-weaving spider Araneus ventricosus genome elucidates the spidroin gene catalogue.</title>
        <authorList>
            <person name="Kono N."/>
            <person name="Nakamura H."/>
            <person name="Ohtoshi R."/>
            <person name="Moran D.A.P."/>
            <person name="Shinohara A."/>
            <person name="Yoshida Y."/>
            <person name="Fujiwara M."/>
            <person name="Mori M."/>
            <person name="Tomita M."/>
            <person name="Arakawa K."/>
        </authorList>
    </citation>
    <scope>NUCLEOTIDE SEQUENCE [LARGE SCALE GENOMIC DNA]</scope>
</reference>
<feature type="non-terminal residue" evidence="1">
    <location>
        <position position="1"/>
    </location>
</feature>
<name>A0A4Y2L514_ARAVE</name>
<sequence>INSKITPGNIEVTESEITMENGQCKGNLNAFRALLIPILNSCLHNNRRNHR</sequence>
<protein>
    <submittedName>
        <fullName evidence="1">Uncharacterized protein</fullName>
    </submittedName>
</protein>
<organism evidence="1 2">
    <name type="scientific">Araneus ventricosus</name>
    <name type="common">Orbweaver spider</name>
    <name type="synonym">Epeira ventricosa</name>
    <dbReference type="NCBI Taxonomy" id="182803"/>
    <lineage>
        <taxon>Eukaryota</taxon>
        <taxon>Metazoa</taxon>
        <taxon>Ecdysozoa</taxon>
        <taxon>Arthropoda</taxon>
        <taxon>Chelicerata</taxon>
        <taxon>Arachnida</taxon>
        <taxon>Araneae</taxon>
        <taxon>Araneomorphae</taxon>
        <taxon>Entelegynae</taxon>
        <taxon>Araneoidea</taxon>
        <taxon>Araneidae</taxon>
        <taxon>Araneus</taxon>
    </lineage>
</organism>
<proteinExistence type="predicted"/>
<gene>
    <name evidence="1" type="ORF">AVEN_49262_1</name>
</gene>
<comment type="caution">
    <text evidence="1">The sequence shown here is derived from an EMBL/GenBank/DDBJ whole genome shotgun (WGS) entry which is preliminary data.</text>
</comment>
<evidence type="ECO:0000313" key="2">
    <source>
        <dbReference type="Proteomes" id="UP000499080"/>
    </source>
</evidence>
<accession>A0A4Y2L514</accession>
<dbReference type="AlphaFoldDB" id="A0A4Y2L514"/>
<evidence type="ECO:0000313" key="1">
    <source>
        <dbReference type="EMBL" id="GBN09791.1"/>
    </source>
</evidence>